<evidence type="ECO:0000256" key="5">
    <source>
        <dbReference type="ARBA" id="ARBA00023136"/>
    </source>
</evidence>
<dbReference type="EMBL" id="SMMG02000001">
    <property type="protein sequence ID" value="KAA3488978.1"/>
    <property type="molecule type" value="Genomic_DNA"/>
</dbReference>
<dbReference type="AlphaFoldDB" id="A0A5B6X545"/>
<evidence type="ECO:0000313" key="8">
    <source>
        <dbReference type="Proteomes" id="UP000325315"/>
    </source>
</evidence>
<keyword evidence="3 6" id="KW-0812">Transmembrane</keyword>
<keyword evidence="2" id="KW-0813">Transport</keyword>
<dbReference type="InterPro" id="IPR036259">
    <property type="entry name" value="MFS_trans_sf"/>
</dbReference>
<evidence type="ECO:0000256" key="4">
    <source>
        <dbReference type="ARBA" id="ARBA00022989"/>
    </source>
</evidence>
<comment type="caution">
    <text evidence="7">The sequence shown here is derived from an EMBL/GenBank/DDBJ whole genome shotgun (WGS) entry which is preliminary data.</text>
</comment>
<evidence type="ECO:0000256" key="6">
    <source>
        <dbReference type="SAM" id="Phobius"/>
    </source>
</evidence>
<evidence type="ECO:0000313" key="7">
    <source>
        <dbReference type="EMBL" id="KAA3488978.1"/>
    </source>
</evidence>
<evidence type="ECO:0000256" key="2">
    <source>
        <dbReference type="ARBA" id="ARBA00022448"/>
    </source>
</evidence>
<dbReference type="OrthoDB" id="419616at2759"/>
<keyword evidence="4 6" id="KW-1133">Transmembrane helix</keyword>
<keyword evidence="5 6" id="KW-0472">Membrane</keyword>
<dbReference type="SUPFAM" id="SSF103473">
    <property type="entry name" value="MFS general substrate transporter"/>
    <property type="match status" value="1"/>
</dbReference>
<name>A0A5B6X545_9ROSI</name>
<gene>
    <name evidence="7" type="ORF">EPI10_032669</name>
</gene>
<accession>A0A5B6X545</accession>
<dbReference type="GO" id="GO:0016020">
    <property type="term" value="C:membrane"/>
    <property type="evidence" value="ECO:0007669"/>
    <property type="project" value="UniProtKB-SubCell"/>
</dbReference>
<proteinExistence type="predicted"/>
<sequence length="139" mass="15212">MAGTLCSSHVFLILCFFTTMCKLLLIVYKIFHILAAYQCLFYNMQIRSIVSKQVGPCEQGKAQGIISGIGSFANVASPLAFSPLTALFLSERAPFYFPGFSIMCVGFASMLAFVQSLMIRAIPPISSQRVGNCNYIETA</sequence>
<dbReference type="PANTHER" id="PTHR23504:SF1">
    <property type="entry name" value="GH21943P-RELATED"/>
    <property type="match status" value="1"/>
</dbReference>
<comment type="subcellular location">
    <subcellularLocation>
        <location evidence="1">Membrane</location>
        <topology evidence="1">Multi-pass membrane protein</topology>
    </subcellularLocation>
</comment>
<reference evidence="8" key="1">
    <citation type="journal article" date="2019" name="Plant Biotechnol. J.">
        <title>Genome sequencing of the Australian wild diploid species Gossypium australe highlights disease resistance and delayed gland morphogenesis.</title>
        <authorList>
            <person name="Cai Y."/>
            <person name="Cai X."/>
            <person name="Wang Q."/>
            <person name="Wang P."/>
            <person name="Zhang Y."/>
            <person name="Cai C."/>
            <person name="Xu Y."/>
            <person name="Wang K."/>
            <person name="Zhou Z."/>
            <person name="Wang C."/>
            <person name="Geng S."/>
            <person name="Li B."/>
            <person name="Dong Q."/>
            <person name="Hou Y."/>
            <person name="Wang H."/>
            <person name="Ai P."/>
            <person name="Liu Z."/>
            <person name="Yi F."/>
            <person name="Sun M."/>
            <person name="An G."/>
            <person name="Cheng J."/>
            <person name="Zhang Y."/>
            <person name="Shi Q."/>
            <person name="Xie Y."/>
            <person name="Shi X."/>
            <person name="Chang Y."/>
            <person name="Huang F."/>
            <person name="Chen Y."/>
            <person name="Hong S."/>
            <person name="Mi L."/>
            <person name="Sun Q."/>
            <person name="Zhang L."/>
            <person name="Zhou B."/>
            <person name="Peng R."/>
            <person name="Zhang X."/>
            <person name="Liu F."/>
        </authorList>
    </citation>
    <scope>NUCLEOTIDE SEQUENCE [LARGE SCALE GENOMIC DNA]</scope>
    <source>
        <strain evidence="8">cv. PA1801</strain>
    </source>
</reference>
<feature type="transmembrane region" description="Helical" evidence="6">
    <location>
        <begin position="65"/>
        <end position="89"/>
    </location>
</feature>
<organism evidence="7 8">
    <name type="scientific">Gossypium australe</name>
    <dbReference type="NCBI Taxonomy" id="47621"/>
    <lineage>
        <taxon>Eukaryota</taxon>
        <taxon>Viridiplantae</taxon>
        <taxon>Streptophyta</taxon>
        <taxon>Embryophyta</taxon>
        <taxon>Tracheophyta</taxon>
        <taxon>Spermatophyta</taxon>
        <taxon>Magnoliopsida</taxon>
        <taxon>eudicotyledons</taxon>
        <taxon>Gunneridae</taxon>
        <taxon>Pentapetalae</taxon>
        <taxon>rosids</taxon>
        <taxon>malvids</taxon>
        <taxon>Malvales</taxon>
        <taxon>Malvaceae</taxon>
        <taxon>Malvoideae</taxon>
        <taxon>Gossypium</taxon>
    </lineage>
</organism>
<protein>
    <submittedName>
        <fullName evidence="7">DNA replication and repair recF</fullName>
    </submittedName>
</protein>
<keyword evidence="8" id="KW-1185">Reference proteome</keyword>
<dbReference type="Gene3D" id="1.20.1250.20">
    <property type="entry name" value="MFS general substrate transporter like domains"/>
    <property type="match status" value="1"/>
</dbReference>
<evidence type="ECO:0000256" key="1">
    <source>
        <dbReference type="ARBA" id="ARBA00004141"/>
    </source>
</evidence>
<dbReference type="Proteomes" id="UP000325315">
    <property type="component" value="Unassembled WGS sequence"/>
</dbReference>
<dbReference type="PANTHER" id="PTHR23504">
    <property type="entry name" value="MAJOR FACILITATOR SUPERFAMILY DOMAIN-CONTAINING PROTEIN 10"/>
    <property type="match status" value="1"/>
</dbReference>
<feature type="transmembrane region" description="Helical" evidence="6">
    <location>
        <begin position="95"/>
        <end position="119"/>
    </location>
</feature>
<evidence type="ECO:0000256" key="3">
    <source>
        <dbReference type="ARBA" id="ARBA00022692"/>
    </source>
</evidence>